<comment type="caution">
    <text evidence="1">The sequence shown here is derived from an EMBL/GenBank/DDBJ whole genome shotgun (WGS) entry which is preliminary data.</text>
</comment>
<name>A0A9W6S043_9ACTN</name>
<protein>
    <submittedName>
        <fullName evidence="1">Uncharacterized protein</fullName>
    </submittedName>
</protein>
<sequence length="657" mass="72506">MLRGMDRLFEDLVAPLVGIDPVRFHRIPWRAGDDVPVVLFDGGPGMGKTVALEWIAECYRNRAPIARVDLADGRYPEGAEDCLPRLLTDLRWLAPWGLAPEVDGNGPPLGLPRVSAALLAIAIGPPTDRLDDLAAHQRLESALRRVYPSAEKGEIKGWMGEVLSEIAGHLAPFPADVLIKATVAVLLRRLFHRSRLRAVLNWHATFSRGPGEGWNALIALSADFHRKGLPRKAAEKALVAAFLEDVWREYHGAPGLRRTARPVVLLDNADAHPVGERFLDLVLGRRATEKVDPLIVIAAGEHGLAGRHRAHATRTTSRYPLDARRWTRPGNGQAGAGLLAVEFSRLEPELVSEMLRGVDLPDGRTDDDRLIHRLTGGLPLGADVITTALAAAGGRTDGTHGLVDLPSPDDHRTPVVSDLLRDLVPSARWRTRLVTLAAALDRAAAGELLPHNTVFDAAKLLRRHDWGHDAEHFVGDRFLRVLLLRELYSRQAGPTWTDVHERLRDFHARHGDDGLDPHEARRLHHCLALGDVGTVVRKLDDELADAADWLVALCVISEAPYFDRPDVRRAAALGAGMPDAGEPAVRLVTRILYATWYLRDPFVPPDGEVIDGLERDLEHLAERPGIDGVDALLRAADLWPKWLRDWNQDLCSWPQGE</sequence>
<dbReference type="EMBL" id="BSTK01000002">
    <property type="protein sequence ID" value="GLY83222.1"/>
    <property type="molecule type" value="Genomic_DNA"/>
</dbReference>
<dbReference type="InterPro" id="IPR027417">
    <property type="entry name" value="P-loop_NTPase"/>
</dbReference>
<dbReference type="AlphaFoldDB" id="A0A9W6S043"/>
<organism evidence="1 2">
    <name type="scientific">Actinoallomurus iriomotensis</name>
    <dbReference type="NCBI Taxonomy" id="478107"/>
    <lineage>
        <taxon>Bacteria</taxon>
        <taxon>Bacillati</taxon>
        <taxon>Actinomycetota</taxon>
        <taxon>Actinomycetes</taxon>
        <taxon>Streptosporangiales</taxon>
        <taxon>Thermomonosporaceae</taxon>
        <taxon>Actinoallomurus</taxon>
    </lineage>
</organism>
<dbReference type="SUPFAM" id="SSF52540">
    <property type="entry name" value="P-loop containing nucleoside triphosphate hydrolases"/>
    <property type="match status" value="1"/>
</dbReference>
<evidence type="ECO:0000313" key="2">
    <source>
        <dbReference type="Proteomes" id="UP001165074"/>
    </source>
</evidence>
<proteinExistence type="predicted"/>
<gene>
    <name evidence="1" type="ORF">Airi02_011520</name>
</gene>
<reference evidence="1" key="1">
    <citation type="submission" date="2023-03" db="EMBL/GenBank/DDBJ databases">
        <title>Actinoallomurus iriomotensis NBRC 103684.</title>
        <authorList>
            <person name="Ichikawa N."/>
            <person name="Sato H."/>
            <person name="Tonouchi N."/>
        </authorList>
    </citation>
    <scope>NUCLEOTIDE SEQUENCE</scope>
    <source>
        <strain evidence="1">NBRC 103684</strain>
    </source>
</reference>
<evidence type="ECO:0000313" key="1">
    <source>
        <dbReference type="EMBL" id="GLY83222.1"/>
    </source>
</evidence>
<dbReference type="RefSeq" id="WP_285567408.1">
    <property type="nucleotide sequence ID" value="NZ_BSTK01000002.1"/>
</dbReference>
<accession>A0A9W6S043</accession>
<dbReference type="Proteomes" id="UP001165074">
    <property type="component" value="Unassembled WGS sequence"/>
</dbReference>
<keyword evidence="2" id="KW-1185">Reference proteome</keyword>